<comment type="caution">
    <text evidence="1">Lacks conserved residue(s) required for the propagation of feature annotation.</text>
</comment>
<feature type="site" description="dTTP/dATP binding" evidence="1">
    <location>
        <position position="346"/>
    </location>
</feature>
<keyword evidence="1" id="KW-1194">Viral DNA replication</keyword>
<keyword evidence="1" id="KW-0548">Nucleotidyltransferase</keyword>
<dbReference type="SUPFAM" id="SSF52540">
    <property type="entry name" value="P-loop containing nucleoside triphosphate hydrolases"/>
    <property type="match status" value="1"/>
</dbReference>
<dbReference type="InterPro" id="IPR027417">
    <property type="entry name" value="P-loop_NTPase"/>
</dbReference>
<evidence type="ECO:0000313" key="3">
    <source>
        <dbReference type="EMBL" id="DAE20527.1"/>
    </source>
</evidence>
<dbReference type="GO" id="GO:0003697">
    <property type="term" value="F:single-stranded DNA binding"/>
    <property type="evidence" value="ECO:0007669"/>
    <property type="project" value="InterPro"/>
</dbReference>
<comment type="cofactor">
    <cofactor evidence="1">
        <name>Mg(2+)</name>
        <dbReference type="ChEBI" id="CHEBI:18420"/>
    </cofactor>
    <text evidence="1">Binds 2 Mg(2+), one of which is catalytic.</text>
</comment>
<feature type="binding site" evidence="1">
    <location>
        <position position="35"/>
    </location>
    <ligand>
        <name>Zn(2+)</name>
        <dbReference type="ChEBI" id="CHEBI:29105"/>
    </ligand>
</feature>
<comment type="domain">
    <text evidence="1">The N-terminus zinc finger domain is essential for delivering the primed DNA template to the DNA polymerase. The central core domain contains the primase activity. The C-terminus region is responsible for the helicase activity and binds 1 Mg(2+)-dTTP.</text>
</comment>
<dbReference type="Pfam" id="PF13155">
    <property type="entry name" value="Toprim_2"/>
    <property type="match status" value="1"/>
</dbReference>
<dbReference type="Pfam" id="PF21268">
    <property type="entry name" value="Helic-prim_T7_N"/>
    <property type="match status" value="1"/>
</dbReference>
<keyword evidence="1" id="KW-0460">Magnesium</keyword>
<dbReference type="CDD" id="cd19483">
    <property type="entry name" value="RecA-like_Gp4D_helicase"/>
    <property type="match status" value="1"/>
</dbReference>
<dbReference type="SMART" id="SM00778">
    <property type="entry name" value="Prim_Zn_Ribbon"/>
    <property type="match status" value="1"/>
</dbReference>
<comment type="subunit">
    <text evidence="1">Homohexamer. Assembles as a hexamer onto linear or circular ssDNA in the presence of ATP or dTTP. Interacts (via C-terminus) with the viral DNA polymerase that is bound to DNA; this interaction is essential to initiate leading-strand DNA synthesis. The priming complex consists of 2 DNA polymerases and 1 helicase-primase hexamer that assemble on the DNA template. Interacts with the single-stranded DNA-binding protein. Part of the replicase complex that includes the DNA polymerase, the primase/helicase and the single-stranded DNA binding protein.</text>
</comment>
<dbReference type="InterPro" id="IPR046394">
    <property type="entry name" value="Helic_Prim_T7"/>
</dbReference>
<feature type="binding site" evidence="1">
    <location>
        <position position="224"/>
    </location>
    <ligand>
        <name>Mg(2+)</name>
        <dbReference type="ChEBI" id="CHEBI:18420"/>
        <label>2</label>
    </ligand>
</feature>
<evidence type="ECO:0000259" key="2">
    <source>
        <dbReference type="PROSITE" id="PS51199"/>
    </source>
</evidence>
<keyword evidence="1" id="KW-0547">Nucleotide-binding</keyword>
<dbReference type="GO" id="GO:0043139">
    <property type="term" value="F:5'-3' DNA helicase activity"/>
    <property type="evidence" value="ECO:0007669"/>
    <property type="project" value="InterPro"/>
</dbReference>
<feature type="domain" description="SF4 helicase" evidence="2">
    <location>
        <begin position="266"/>
        <end position="531"/>
    </location>
</feature>
<dbReference type="PROSITE" id="PS51199">
    <property type="entry name" value="SF4_HELICASE"/>
    <property type="match status" value="1"/>
</dbReference>
<name>A0A8S5QMM4_9CAUD</name>
<dbReference type="InterPro" id="IPR013237">
    <property type="entry name" value="Phage_T7_Gp4_N"/>
</dbReference>
<keyword evidence="1" id="KW-0067">ATP-binding</keyword>
<dbReference type="InterPro" id="IPR003593">
    <property type="entry name" value="AAA+_ATPase"/>
</dbReference>
<dbReference type="Gene3D" id="3.40.50.300">
    <property type="entry name" value="P-loop containing nucleotide triphosphate hydrolases"/>
    <property type="match status" value="1"/>
</dbReference>
<feature type="site" description="dTTP/dATP binding" evidence="1">
    <location>
        <position position="518"/>
    </location>
</feature>
<feature type="site" description="dTTP/dATP binding" evidence="1">
    <location>
        <position position="505"/>
    </location>
</feature>
<keyword evidence="1" id="KW-0378">Hydrolase</keyword>
<feature type="binding site" evidence="1">
    <location>
        <position position="194"/>
    </location>
    <ligand>
        <name>Mg(2+)</name>
        <dbReference type="ChEBI" id="CHEBI:18420"/>
        <label>1</label>
        <note>catalytic</note>
    </ligand>
</feature>
<dbReference type="InterPro" id="IPR048774">
    <property type="entry name" value="Helic-prim_T7_N"/>
</dbReference>
<dbReference type="CDD" id="cd01029">
    <property type="entry name" value="TOPRIM_primases"/>
    <property type="match status" value="1"/>
</dbReference>
<organism evidence="3">
    <name type="scientific">Caudovirales sp. ctSH72</name>
    <dbReference type="NCBI Taxonomy" id="2826773"/>
    <lineage>
        <taxon>Viruses</taxon>
        <taxon>Duplodnaviria</taxon>
        <taxon>Heunggongvirae</taxon>
        <taxon>Uroviricota</taxon>
        <taxon>Caudoviricetes</taxon>
    </lineage>
</organism>
<dbReference type="SUPFAM" id="SSF56731">
    <property type="entry name" value="DNA primase core"/>
    <property type="match status" value="1"/>
</dbReference>
<dbReference type="EMBL" id="BK015697">
    <property type="protein sequence ID" value="DAE20527.1"/>
    <property type="molecule type" value="Genomic_DNA"/>
</dbReference>
<dbReference type="Gene3D" id="2.20.25.180">
    <property type="match status" value="1"/>
</dbReference>
<keyword evidence="1" id="KW-0479">Metal-binding</keyword>
<keyword evidence="1" id="KW-0639">Primosome</keyword>
<comment type="catalytic activity">
    <reaction evidence="1">
        <text>ATP + H2O = ADP + phosphate + H(+)</text>
        <dbReference type="Rhea" id="RHEA:13065"/>
        <dbReference type="ChEBI" id="CHEBI:15377"/>
        <dbReference type="ChEBI" id="CHEBI:15378"/>
        <dbReference type="ChEBI" id="CHEBI:30616"/>
        <dbReference type="ChEBI" id="CHEBI:43474"/>
        <dbReference type="ChEBI" id="CHEBI:456216"/>
        <dbReference type="EC" id="3.6.4.12"/>
    </reaction>
</comment>
<evidence type="ECO:0000256" key="1">
    <source>
        <dbReference type="HAMAP-Rule" id="MF_04154"/>
    </source>
</evidence>
<proteinExistence type="inferred from homology"/>
<feature type="binding site" evidence="1">
    <location>
        <begin position="297"/>
        <end position="304"/>
    </location>
    <ligand>
        <name>ATP</name>
        <dbReference type="ChEBI" id="CHEBI:30616"/>
    </ligand>
</feature>
<dbReference type="GO" id="GO:0016787">
    <property type="term" value="F:hydrolase activity"/>
    <property type="evidence" value="ECO:0007669"/>
    <property type="project" value="UniProtKB-KW"/>
</dbReference>
<dbReference type="HAMAP" id="MF_04154">
    <property type="entry name" value="Helic_Prim_T7"/>
    <property type="match status" value="1"/>
</dbReference>
<dbReference type="InterPro" id="IPR034154">
    <property type="entry name" value="TOPRIM_DnaG/twinkle"/>
</dbReference>
<keyword evidence="1" id="KW-0863">Zinc-finger</keyword>
<feature type="binding site" evidence="1">
    <location>
        <position position="16"/>
    </location>
    <ligand>
        <name>Zn(2+)</name>
        <dbReference type="ChEBI" id="CHEBI:29105"/>
    </ligand>
</feature>
<dbReference type="InterPro" id="IPR027032">
    <property type="entry name" value="Twinkle-like"/>
</dbReference>
<reference evidence="3" key="1">
    <citation type="journal article" date="2021" name="Proc. Natl. Acad. Sci. U.S.A.">
        <title>A Catalog of Tens of Thousands of Viruses from Human Metagenomes Reveals Hidden Associations with Chronic Diseases.</title>
        <authorList>
            <person name="Tisza M.J."/>
            <person name="Buck C.B."/>
        </authorList>
    </citation>
    <scope>NUCLEOTIDE SEQUENCE</scope>
    <source>
        <strain evidence="3">CtSH72</strain>
    </source>
</reference>
<keyword evidence="1" id="KW-0235">DNA replication</keyword>
<dbReference type="GO" id="GO:0039693">
    <property type="term" value="P:viral DNA genome replication"/>
    <property type="evidence" value="ECO:0007669"/>
    <property type="project" value="UniProtKB-UniRule"/>
</dbReference>
<dbReference type="SUPFAM" id="SSF57783">
    <property type="entry name" value="Zinc beta-ribbon"/>
    <property type="match status" value="1"/>
</dbReference>
<dbReference type="Gene3D" id="3.40.1360.10">
    <property type="match status" value="1"/>
</dbReference>
<dbReference type="Gene3D" id="2.20.25.10">
    <property type="match status" value="1"/>
</dbReference>
<feature type="binding site" evidence="1">
    <location>
        <position position="19"/>
    </location>
    <ligand>
        <name>Zn(2+)</name>
        <dbReference type="ChEBI" id="CHEBI:29105"/>
    </ligand>
</feature>
<dbReference type="SMART" id="SM00493">
    <property type="entry name" value="TOPRIM"/>
    <property type="match status" value="1"/>
</dbReference>
<feature type="site" description="dTTP/dATP binding" evidence="1">
    <location>
        <position position="485"/>
    </location>
</feature>
<dbReference type="EC" id="2.7.7.-" evidence="1"/>
<dbReference type="SMART" id="SM00382">
    <property type="entry name" value="AAA"/>
    <property type="match status" value="1"/>
</dbReference>
<accession>A0A8S5QMM4</accession>
<dbReference type="GO" id="GO:0005524">
    <property type="term" value="F:ATP binding"/>
    <property type="evidence" value="ECO:0007669"/>
    <property type="project" value="UniProtKB-UniRule"/>
</dbReference>
<dbReference type="Pfam" id="PF03796">
    <property type="entry name" value="DnaB_C"/>
    <property type="match status" value="1"/>
</dbReference>
<keyword evidence="1" id="KW-0347">Helicase</keyword>
<comment type="similarity">
    <text evidence="1">Belongs to the Teseptimavirus DNA helicase/primase family.</text>
</comment>
<dbReference type="GO" id="GO:0006269">
    <property type="term" value="P:DNA replication, synthesis of primer"/>
    <property type="evidence" value="ECO:0007669"/>
    <property type="project" value="UniProtKB-KW"/>
</dbReference>
<comment type="function">
    <text evidence="1">ATP-dependent DNA helicase and primase essential for viral DNA replication and recombination. The helicase moves 5' -&gt; 3' on the lagging strand template, unwinding the DNA duplex ahead of the leading strand polymerase at the replication fork and generating ssDNA for both leading and lagging strand synthesis. ATP or dTTP hydrolysis propels each helicase domain to translocate sequentially along DNA. Mediates strand transfer when a joint molecule is available and participates in recombinational DNA repair through its role in strand exchange. Primase activity synthesizes short RNA primers at the sequence 5'-GTC-3' on the lagging strand that the polymerase elongates using dNTPs and providing the primase is still present.</text>
</comment>
<feature type="zinc finger region" description="C4-like; zinc ribbon fold" evidence="1">
    <location>
        <begin position="16"/>
        <end position="38"/>
    </location>
</feature>
<feature type="binding site" evidence="1">
    <location>
        <position position="144"/>
    </location>
    <ligand>
        <name>Mg(2+)</name>
        <dbReference type="ChEBI" id="CHEBI:18420"/>
        <label>1</label>
        <note>catalytic</note>
    </ligand>
</feature>
<dbReference type="GO" id="GO:0008270">
    <property type="term" value="F:zinc ion binding"/>
    <property type="evidence" value="ECO:0007669"/>
    <property type="project" value="UniProtKB-UniRule"/>
</dbReference>
<dbReference type="InterPro" id="IPR006171">
    <property type="entry name" value="TOPRIM_dom"/>
</dbReference>
<dbReference type="PANTHER" id="PTHR12873:SF0">
    <property type="entry name" value="TWINKLE MTDNA HELICASE"/>
    <property type="match status" value="1"/>
</dbReference>
<protein>
    <recommendedName>
        <fullName evidence="1">DNA helicase/primase</fullName>
        <ecNumber evidence="1">2.7.7.-</ecNumber>
        <ecNumber evidence="1">3.6.4.12</ecNumber>
    </recommendedName>
</protein>
<sequence length="548" mass="61177">MKEHEESTAIRVHLPCPDCGSHDALCEYSDGHTYCFSCKTYHGADENRGVGHNKNIIPIENMKLDSLRARGITEATCQAYSYYKVLVNGEWSQVANYFDDDGKIVGQKLRFANKIFKVRGDISNRFYGQQKWAGGGGKKLVITEGEIDCLTVSQLQGNKYPVVSIPLGVGSAKKVFKANMDWLNSFEQVIVMFDMDEAGRQAVKSIEGLLKPNKLYVANLPLKDPNECLLNGKGQDVIKSIWSAKPYMPDGIINGKDTWDEVSKEDDNDTGYPYPWNIDLNKMTMGIRKGELTVLTAGTGVGKTTFVREIAYDMGVNKHLKVGMLMLEENVKRTVKGLMSIAAGKRLYINRQGLSDEEFKAAFDKTMGTGNYVLYEHFGSLEGDNLMDKIRYMAVGEKCDFIILDHVSIAVSGIEGDNERKLIDVLMTTMRSLVEETGVGLIVISHLRRVPDQQSHEEGGATSLSQLRGSGAIAQLADTVIGLERNQQADGRKKNLVRVRVLKNRWTGETGIAGYLFYDRDTDRLTAVDRLSDFDDYEDNEDDNDCPF</sequence>
<dbReference type="GO" id="GO:0003899">
    <property type="term" value="F:DNA-directed RNA polymerase activity"/>
    <property type="evidence" value="ECO:0007669"/>
    <property type="project" value="UniProtKB-UniRule"/>
</dbReference>
<dbReference type="PANTHER" id="PTHR12873">
    <property type="entry name" value="T7-LIKE MITOCHONDRIAL DNA HELICASE"/>
    <property type="match status" value="1"/>
</dbReference>
<feature type="binding site" evidence="1">
    <location>
        <position position="38"/>
    </location>
    <ligand>
        <name>Zn(2+)</name>
        <dbReference type="ChEBI" id="CHEBI:29105"/>
    </ligand>
</feature>
<dbReference type="EC" id="3.6.4.12" evidence="1"/>
<feature type="site" description="dTTP/dATP binding" evidence="1">
    <location>
        <position position="446"/>
    </location>
</feature>
<keyword evidence="1" id="KW-0862">Zinc</keyword>
<keyword evidence="1" id="KW-0511">Multifunctional enzyme</keyword>
<keyword evidence="1" id="KW-0808">Transferase</keyword>
<dbReference type="InterPro" id="IPR007694">
    <property type="entry name" value="DNA_helicase_DnaB-like_C"/>
</dbReference>